<gene>
    <name evidence="1" type="ORF">ASZ90_017261</name>
</gene>
<organism evidence="1">
    <name type="scientific">hydrocarbon metagenome</name>
    <dbReference type="NCBI Taxonomy" id="938273"/>
    <lineage>
        <taxon>unclassified sequences</taxon>
        <taxon>metagenomes</taxon>
        <taxon>ecological metagenomes</taxon>
    </lineage>
</organism>
<evidence type="ECO:0000313" key="1">
    <source>
        <dbReference type="EMBL" id="KUG05320.1"/>
    </source>
</evidence>
<dbReference type="EMBL" id="LNQE01001820">
    <property type="protein sequence ID" value="KUG05320.1"/>
    <property type="molecule type" value="Genomic_DNA"/>
</dbReference>
<sequence length="45" mass="5210">MYPLSQEMTVLPMRSYGGGIFIHAIIHHRLFQGELINFIEPIKPN</sequence>
<proteinExistence type="predicted"/>
<dbReference type="AlphaFoldDB" id="A0A0W8E9R5"/>
<name>A0A0W8E9R5_9ZZZZ</name>
<protein>
    <submittedName>
        <fullName evidence="1">Uncharacterized protein</fullName>
    </submittedName>
</protein>
<accession>A0A0W8E9R5</accession>
<reference evidence="1" key="1">
    <citation type="journal article" date="2015" name="Proc. Natl. Acad. Sci. U.S.A.">
        <title>Networks of energetic and metabolic interactions define dynamics in microbial communities.</title>
        <authorList>
            <person name="Embree M."/>
            <person name="Liu J.K."/>
            <person name="Al-Bassam M.M."/>
            <person name="Zengler K."/>
        </authorList>
    </citation>
    <scope>NUCLEOTIDE SEQUENCE</scope>
</reference>
<comment type="caution">
    <text evidence="1">The sequence shown here is derived from an EMBL/GenBank/DDBJ whole genome shotgun (WGS) entry which is preliminary data.</text>
</comment>